<reference evidence="2" key="2">
    <citation type="submission" date="2022-01" db="EMBL/GenBank/DDBJ databases">
        <authorList>
            <person name="Yamashiro T."/>
            <person name="Shiraishi A."/>
            <person name="Satake H."/>
            <person name="Nakayama K."/>
        </authorList>
    </citation>
    <scope>NUCLEOTIDE SEQUENCE</scope>
</reference>
<dbReference type="Pfam" id="PF03732">
    <property type="entry name" value="Retrotrans_gag"/>
    <property type="match status" value="1"/>
</dbReference>
<dbReference type="Proteomes" id="UP001151760">
    <property type="component" value="Unassembled WGS sequence"/>
</dbReference>
<dbReference type="PANTHER" id="PTHR33223:SF11">
    <property type="entry name" value="ELEMENT PROTEIN, PUTATIVE-RELATED"/>
    <property type="match status" value="1"/>
</dbReference>
<dbReference type="PANTHER" id="PTHR33223">
    <property type="entry name" value="CCHC-TYPE DOMAIN-CONTAINING PROTEIN"/>
    <property type="match status" value="1"/>
</dbReference>
<keyword evidence="3" id="KW-1185">Reference proteome</keyword>
<gene>
    <name evidence="2" type="ORF">Tco_1123317</name>
</gene>
<protein>
    <submittedName>
        <fullName evidence="2">Reverse transcriptase domain-containing protein</fullName>
    </submittedName>
</protein>
<evidence type="ECO:0000259" key="1">
    <source>
        <dbReference type="Pfam" id="PF03732"/>
    </source>
</evidence>
<dbReference type="EMBL" id="BQNB010021484">
    <property type="protein sequence ID" value="GJU06887.1"/>
    <property type="molecule type" value="Genomic_DNA"/>
</dbReference>
<keyword evidence="2" id="KW-0808">Transferase</keyword>
<keyword evidence="2" id="KW-0548">Nucleotidyltransferase</keyword>
<sequence>MDELLRIPILGIESAIVIPAVLADEFEIKPTLIDFVSNNPFYGFEEEDPHSHIRRFYQITRTLRLNQVPDDVVKLILFPFSLKGAAETWLDKEPPNSITSWDDLVSKFLNRFYPHSKTRAVRREITDFQQVFGETFTEAWERFNDLLRECPHHGFSLLHQINFFYSGLSQSDQDFLNTAAGGNLMTKNTQEALIIIERKTRVRIYRNVQEEQAAQSFTPYWNFPIIDDDDDEYTIQYREYLERSSKAITPDLPTEEPDNSLSMGDEHLNTIPETESDEVIKSSVKNLVPIPSESEVTSDNMCDVPFCDKNHFDAESDLMESLINQETSIVYSPKIDSLLEEFAGELAPIPPGIHEADFDPEEDIRLDDQLFYDDTSSDDDSFEDIDYVEASPPDSELVSLEEVKDFDTEDGEIDTDILLTIKDDILREKLRNINLLIAKIESLNDNPTPDFVLKSSSSFPIPVKDSDFFLEKTETFLSLPELETFRFDIEEKNSGSTTVHADISLPEYDSFHFEIEPDQGELTRVVVEDISDNLTRELYVHVPNVLPTLPTLVDRLYLFLTYVIRLFLPYFTYPVEFPFPFSFGSEDTIFDPDISAFHFSSLKPAASHRSGTFICVNVYPNILNEIPMEICYTPIFTYNSGS</sequence>
<accession>A0ABQ5J5U4</accession>
<keyword evidence="2" id="KW-0695">RNA-directed DNA polymerase</keyword>
<reference evidence="2" key="1">
    <citation type="journal article" date="2022" name="Int. J. Mol. Sci.">
        <title>Draft Genome of Tanacetum Coccineum: Genomic Comparison of Closely Related Tanacetum-Family Plants.</title>
        <authorList>
            <person name="Yamashiro T."/>
            <person name="Shiraishi A."/>
            <person name="Nakayama K."/>
            <person name="Satake H."/>
        </authorList>
    </citation>
    <scope>NUCLEOTIDE SEQUENCE</scope>
</reference>
<comment type="caution">
    <text evidence="2">The sequence shown here is derived from an EMBL/GenBank/DDBJ whole genome shotgun (WGS) entry which is preliminary data.</text>
</comment>
<feature type="domain" description="Retrotransposon gag" evidence="1">
    <location>
        <begin position="77"/>
        <end position="169"/>
    </location>
</feature>
<name>A0ABQ5J5U4_9ASTR</name>
<evidence type="ECO:0000313" key="3">
    <source>
        <dbReference type="Proteomes" id="UP001151760"/>
    </source>
</evidence>
<dbReference type="InterPro" id="IPR005162">
    <property type="entry name" value="Retrotrans_gag_dom"/>
</dbReference>
<dbReference type="GO" id="GO:0003964">
    <property type="term" value="F:RNA-directed DNA polymerase activity"/>
    <property type="evidence" value="ECO:0007669"/>
    <property type="project" value="UniProtKB-KW"/>
</dbReference>
<evidence type="ECO:0000313" key="2">
    <source>
        <dbReference type="EMBL" id="GJU06887.1"/>
    </source>
</evidence>
<proteinExistence type="predicted"/>
<organism evidence="2 3">
    <name type="scientific">Tanacetum coccineum</name>
    <dbReference type="NCBI Taxonomy" id="301880"/>
    <lineage>
        <taxon>Eukaryota</taxon>
        <taxon>Viridiplantae</taxon>
        <taxon>Streptophyta</taxon>
        <taxon>Embryophyta</taxon>
        <taxon>Tracheophyta</taxon>
        <taxon>Spermatophyta</taxon>
        <taxon>Magnoliopsida</taxon>
        <taxon>eudicotyledons</taxon>
        <taxon>Gunneridae</taxon>
        <taxon>Pentapetalae</taxon>
        <taxon>asterids</taxon>
        <taxon>campanulids</taxon>
        <taxon>Asterales</taxon>
        <taxon>Asteraceae</taxon>
        <taxon>Asteroideae</taxon>
        <taxon>Anthemideae</taxon>
        <taxon>Anthemidinae</taxon>
        <taxon>Tanacetum</taxon>
    </lineage>
</organism>